<evidence type="ECO:0000313" key="3">
    <source>
        <dbReference type="Proteomes" id="UP000577362"/>
    </source>
</evidence>
<dbReference type="InterPro" id="IPR036527">
    <property type="entry name" value="SCP2_sterol-bd_dom_sf"/>
</dbReference>
<dbReference type="AlphaFoldDB" id="A0A840C1R8"/>
<gene>
    <name evidence="2" type="ORF">GGR16_003800</name>
</gene>
<dbReference type="Pfam" id="PF02036">
    <property type="entry name" value="SCP2"/>
    <property type="match status" value="1"/>
</dbReference>
<sequence length="191" mass="20341">MPSEQPARRTAGHEEAAADMPGRVPLVVQLALRPLPLLPLQPILAATLKAVLANHPGIFERLGPHAGKRFGLAPTDLPLAFLLESLPRRPRITAVRTLPARLDVTIRGSIAALIGLVDGGYDGDALFFSRDLVVEGDMEAVVALRNAIDDAQIDLVREGCGSLGPLAAPAERLLRSLLPRPVTDPGAMPWN</sequence>
<accession>A0A840C1R8</accession>
<dbReference type="InterPro" id="IPR003033">
    <property type="entry name" value="SCP2_sterol-bd_dom"/>
</dbReference>
<organism evidence="2 3">
    <name type="scientific">Chelatococcus caeni</name>
    <dbReference type="NCBI Taxonomy" id="1348468"/>
    <lineage>
        <taxon>Bacteria</taxon>
        <taxon>Pseudomonadati</taxon>
        <taxon>Pseudomonadota</taxon>
        <taxon>Alphaproteobacteria</taxon>
        <taxon>Hyphomicrobiales</taxon>
        <taxon>Chelatococcaceae</taxon>
        <taxon>Chelatococcus</taxon>
    </lineage>
</organism>
<reference evidence="2 3" key="1">
    <citation type="submission" date="2020-08" db="EMBL/GenBank/DDBJ databases">
        <title>Genomic Encyclopedia of Type Strains, Phase IV (KMG-IV): sequencing the most valuable type-strain genomes for metagenomic binning, comparative biology and taxonomic classification.</title>
        <authorList>
            <person name="Goeker M."/>
        </authorList>
    </citation>
    <scope>NUCLEOTIDE SEQUENCE [LARGE SCALE GENOMIC DNA]</scope>
    <source>
        <strain evidence="2 3">DSM 103737</strain>
    </source>
</reference>
<dbReference type="RefSeq" id="WP_246373188.1">
    <property type="nucleotide sequence ID" value="NZ_JACIEN010000005.1"/>
</dbReference>
<dbReference type="SUPFAM" id="SSF55718">
    <property type="entry name" value="SCP-like"/>
    <property type="match status" value="1"/>
</dbReference>
<comment type="caution">
    <text evidence="2">The sequence shown here is derived from an EMBL/GenBank/DDBJ whole genome shotgun (WGS) entry which is preliminary data.</text>
</comment>
<feature type="domain" description="SCP2" evidence="1">
    <location>
        <begin position="60"/>
        <end position="148"/>
    </location>
</feature>
<proteinExistence type="predicted"/>
<dbReference type="Proteomes" id="UP000577362">
    <property type="component" value="Unassembled WGS sequence"/>
</dbReference>
<protein>
    <submittedName>
        <fullName evidence="2">Putative lipid carrier protein YhbT</fullName>
    </submittedName>
</protein>
<evidence type="ECO:0000313" key="2">
    <source>
        <dbReference type="EMBL" id="MBB4018753.1"/>
    </source>
</evidence>
<name>A0A840C1R8_9HYPH</name>
<evidence type="ECO:0000259" key="1">
    <source>
        <dbReference type="Pfam" id="PF02036"/>
    </source>
</evidence>
<dbReference type="EMBL" id="JACIEN010000005">
    <property type="protein sequence ID" value="MBB4018753.1"/>
    <property type="molecule type" value="Genomic_DNA"/>
</dbReference>
<keyword evidence="3" id="KW-1185">Reference proteome</keyword>